<name>A0A8H5MDR6_9AGAR</name>
<dbReference type="AlphaFoldDB" id="A0A8H5MDR6"/>
<sequence>MPDGRAVHLPAARGFSRKRRPDVSLPLTGPVTFTFVSTLAASTTRSSTALAPSASRLSTTNSFQSSAVPVITSISASSTRVSTSSASSSSSSSSLFSSSTTSRTTADFIPSAVVSSPVAADSPQLSPAPSTKSLGGGAVAAISIGVLILVAAAAVLVGRRYMARRRQQRRATSRWLSGFTASSSKADPSLASNQPPMSVVSPSYGDGYAYSGTLAASRGLEPVAAPPTSYSNIPVTAGLSPPTITTFNQATVRCTFVPNLPDELSIVNGEELDVLQEYDDGWAFCSNSRGERGMVPVECLASGSDGGSDFFGDRSLSSSRRVSSVSGAPRF</sequence>
<dbReference type="OrthoDB" id="5340910at2759"/>
<dbReference type="Pfam" id="PF14604">
    <property type="entry name" value="SH3_9"/>
    <property type="match status" value="1"/>
</dbReference>
<keyword evidence="1 2" id="KW-0728">SH3 domain</keyword>
<keyword evidence="4" id="KW-0812">Transmembrane</keyword>
<dbReference type="EMBL" id="JAACJN010000016">
    <property type="protein sequence ID" value="KAF5390159.1"/>
    <property type="molecule type" value="Genomic_DNA"/>
</dbReference>
<evidence type="ECO:0000313" key="6">
    <source>
        <dbReference type="EMBL" id="KAF5390159.1"/>
    </source>
</evidence>
<evidence type="ECO:0000256" key="4">
    <source>
        <dbReference type="SAM" id="Phobius"/>
    </source>
</evidence>
<organism evidence="6 7">
    <name type="scientific">Collybiopsis confluens</name>
    <dbReference type="NCBI Taxonomy" id="2823264"/>
    <lineage>
        <taxon>Eukaryota</taxon>
        <taxon>Fungi</taxon>
        <taxon>Dikarya</taxon>
        <taxon>Basidiomycota</taxon>
        <taxon>Agaricomycotina</taxon>
        <taxon>Agaricomycetes</taxon>
        <taxon>Agaricomycetidae</taxon>
        <taxon>Agaricales</taxon>
        <taxon>Marasmiineae</taxon>
        <taxon>Omphalotaceae</taxon>
        <taxon>Collybiopsis</taxon>
    </lineage>
</organism>
<gene>
    <name evidence="6" type="ORF">D9757_002921</name>
</gene>
<keyword evidence="4" id="KW-0472">Membrane</keyword>
<comment type="caution">
    <text evidence="6">The sequence shown here is derived from an EMBL/GenBank/DDBJ whole genome shotgun (WGS) entry which is preliminary data.</text>
</comment>
<keyword evidence="4" id="KW-1133">Transmembrane helix</keyword>
<accession>A0A8H5MDR6</accession>
<dbReference type="InterPro" id="IPR001452">
    <property type="entry name" value="SH3_domain"/>
</dbReference>
<feature type="region of interest" description="Disordered" evidence="3">
    <location>
        <begin position="172"/>
        <end position="197"/>
    </location>
</feature>
<evidence type="ECO:0000313" key="7">
    <source>
        <dbReference type="Proteomes" id="UP000518752"/>
    </source>
</evidence>
<dbReference type="PROSITE" id="PS50002">
    <property type="entry name" value="SH3"/>
    <property type="match status" value="1"/>
</dbReference>
<dbReference type="Proteomes" id="UP000518752">
    <property type="component" value="Unassembled WGS sequence"/>
</dbReference>
<evidence type="ECO:0000256" key="2">
    <source>
        <dbReference type="PROSITE-ProRule" id="PRU00192"/>
    </source>
</evidence>
<dbReference type="SUPFAM" id="SSF50044">
    <property type="entry name" value="SH3-domain"/>
    <property type="match status" value="1"/>
</dbReference>
<feature type="compositionally biased region" description="Polar residues" evidence="3">
    <location>
        <begin position="179"/>
        <end position="196"/>
    </location>
</feature>
<evidence type="ECO:0000256" key="3">
    <source>
        <dbReference type="SAM" id="MobiDB-lite"/>
    </source>
</evidence>
<feature type="domain" description="SH3" evidence="5">
    <location>
        <begin position="245"/>
        <end position="305"/>
    </location>
</feature>
<protein>
    <recommendedName>
        <fullName evidence="5">SH3 domain-containing protein</fullName>
    </recommendedName>
</protein>
<evidence type="ECO:0000256" key="1">
    <source>
        <dbReference type="ARBA" id="ARBA00022443"/>
    </source>
</evidence>
<evidence type="ECO:0000259" key="5">
    <source>
        <dbReference type="PROSITE" id="PS50002"/>
    </source>
</evidence>
<dbReference type="SMART" id="SM00326">
    <property type="entry name" value="SH3"/>
    <property type="match status" value="1"/>
</dbReference>
<dbReference type="InterPro" id="IPR036028">
    <property type="entry name" value="SH3-like_dom_sf"/>
</dbReference>
<keyword evidence="7" id="KW-1185">Reference proteome</keyword>
<reference evidence="6 7" key="1">
    <citation type="journal article" date="2020" name="ISME J.">
        <title>Uncovering the hidden diversity of litter-decomposition mechanisms in mushroom-forming fungi.</title>
        <authorList>
            <person name="Floudas D."/>
            <person name="Bentzer J."/>
            <person name="Ahren D."/>
            <person name="Johansson T."/>
            <person name="Persson P."/>
            <person name="Tunlid A."/>
        </authorList>
    </citation>
    <scope>NUCLEOTIDE SEQUENCE [LARGE SCALE GENOMIC DNA]</scope>
    <source>
        <strain evidence="6 7">CBS 406.79</strain>
    </source>
</reference>
<feature type="transmembrane region" description="Helical" evidence="4">
    <location>
        <begin position="134"/>
        <end position="157"/>
    </location>
</feature>
<dbReference type="Gene3D" id="2.30.30.40">
    <property type="entry name" value="SH3 Domains"/>
    <property type="match status" value="1"/>
</dbReference>
<proteinExistence type="predicted"/>